<dbReference type="Proteomes" id="UP001442494">
    <property type="component" value="Unassembled WGS sequence"/>
</dbReference>
<dbReference type="RefSeq" id="WP_190427133.1">
    <property type="nucleotide sequence ID" value="NZ_JAMPKK010000081.1"/>
</dbReference>
<dbReference type="InterPro" id="IPR013024">
    <property type="entry name" value="GGCT-like"/>
</dbReference>
<dbReference type="InterPro" id="IPR036568">
    <property type="entry name" value="GGCT-like_sf"/>
</dbReference>
<dbReference type="Pfam" id="PF21986">
    <property type="entry name" value="AH_C"/>
    <property type="match status" value="1"/>
</dbReference>
<reference evidence="2 3" key="1">
    <citation type="submission" date="2022-04" db="EMBL/GenBank/DDBJ databases">
        <title>Positive selection, recombination, and allopatry shape intraspecific diversity of widespread and dominant cyanobacteria.</title>
        <authorList>
            <person name="Wei J."/>
            <person name="Shu W."/>
            <person name="Hu C."/>
        </authorList>
    </citation>
    <scope>NUCLEOTIDE SEQUENCE [LARGE SCALE GENOMIC DNA]</scope>
    <source>
        <strain evidence="2 3">GB2-A5</strain>
    </source>
</reference>
<feature type="domain" description="Allophanate hydrolase C-terminal" evidence="1">
    <location>
        <begin position="10"/>
        <end position="128"/>
    </location>
</feature>
<evidence type="ECO:0000313" key="2">
    <source>
        <dbReference type="EMBL" id="MEP0867655.1"/>
    </source>
</evidence>
<comment type="caution">
    <text evidence="2">The sequence shown here is derived from an EMBL/GenBank/DDBJ whole genome shotgun (WGS) entry which is preliminary data.</text>
</comment>
<accession>A0ABV0JW24</accession>
<evidence type="ECO:0000259" key="1">
    <source>
        <dbReference type="Pfam" id="PF21986"/>
    </source>
</evidence>
<dbReference type="CDD" id="cd06661">
    <property type="entry name" value="GGCT_like"/>
    <property type="match status" value="1"/>
</dbReference>
<dbReference type="SUPFAM" id="SSF110857">
    <property type="entry name" value="Gamma-glutamyl cyclotransferase-like"/>
    <property type="match status" value="1"/>
</dbReference>
<sequence length="132" mass="15013">MESKSESKHFFICGSALRGQPDHKNLQSAQFIKEAVTRPNYRMHSVENGWHPGIYEVASGGIAIPGEVYELTAEQYEYLLSTEPPNLYPKNVVLEDGQEVTAMLYPRELVEKYQWTDISHFGGWAAYKKVST</sequence>
<proteinExistence type="predicted"/>
<name>A0ABV0JW24_9CYAN</name>
<protein>
    <submittedName>
        <fullName evidence="2">Gamma-glutamylcyclotransferase</fullName>
    </submittedName>
</protein>
<dbReference type="InterPro" id="IPR053844">
    <property type="entry name" value="AH_C"/>
</dbReference>
<gene>
    <name evidence="2" type="ORF">NDI37_24715</name>
</gene>
<dbReference type="Gene3D" id="3.10.490.10">
    <property type="entry name" value="Gamma-glutamyl cyclotransferase-like"/>
    <property type="match status" value="1"/>
</dbReference>
<keyword evidence="3" id="KW-1185">Reference proteome</keyword>
<evidence type="ECO:0000313" key="3">
    <source>
        <dbReference type="Proteomes" id="UP001442494"/>
    </source>
</evidence>
<dbReference type="EMBL" id="JAMPKK010000081">
    <property type="protein sequence ID" value="MEP0867655.1"/>
    <property type="molecule type" value="Genomic_DNA"/>
</dbReference>
<organism evidence="2 3">
    <name type="scientific">Funiculus sociatus GB2-A5</name>
    <dbReference type="NCBI Taxonomy" id="2933946"/>
    <lineage>
        <taxon>Bacteria</taxon>
        <taxon>Bacillati</taxon>
        <taxon>Cyanobacteriota</taxon>
        <taxon>Cyanophyceae</taxon>
        <taxon>Coleofasciculales</taxon>
        <taxon>Coleofasciculaceae</taxon>
        <taxon>Funiculus</taxon>
    </lineage>
</organism>